<dbReference type="EMBL" id="CP093365">
    <property type="protein sequence ID" value="UQS83295.1"/>
    <property type="molecule type" value="Genomic_DNA"/>
</dbReference>
<feature type="transmembrane region" description="Helical" evidence="6">
    <location>
        <begin position="321"/>
        <end position="343"/>
    </location>
</feature>
<evidence type="ECO:0000256" key="2">
    <source>
        <dbReference type="ARBA" id="ARBA00022475"/>
    </source>
</evidence>
<gene>
    <name evidence="7" type="ORF">MOO47_05825</name>
</gene>
<feature type="transmembrane region" description="Helical" evidence="6">
    <location>
        <begin position="355"/>
        <end position="373"/>
    </location>
</feature>
<feature type="transmembrane region" description="Helical" evidence="6">
    <location>
        <begin position="12"/>
        <end position="31"/>
    </location>
</feature>
<accession>A0ABY4PCH4</accession>
<protein>
    <submittedName>
        <fullName evidence="7">Oligosaccharide flippase family protein</fullName>
    </submittedName>
</protein>
<evidence type="ECO:0000256" key="6">
    <source>
        <dbReference type="SAM" id="Phobius"/>
    </source>
</evidence>
<feature type="transmembrane region" description="Helical" evidence="6">
    <location>
        <begin position="170"/>
        <end position="189"/>
    </location>
</feature>
<keyword evidence="5 6" id="KW-0472">Membrane</keyword>
<dbReference type="Proteomes" id="UP000831947">
    <property type="component" value="Chromosome"/>
</dbReference>
<dbReference type="Pfam" id="PF01943">
    <property type="entry name" value="Polysacc_synt"/>
    <property type="match status" value="1"/>
</dbReference>
<evidence type="ECO:0000256" key="4">
    <source>
        <dbReference type="ARBA" id="ARBA00022989"/>
    </source>
</evidence>
<comment type="subcellular location">
    <subcellularLocation>
        <location evidence="1">Cell membrane</location>
        <topology evidence="1">Multi-pass membrane protein</topology>
    </subcellularLocation>
</comment>
<proteinExistence type="predicted"/>
<keyword evidence="4 6" id="KW-1133">Transmembrane helix</keyword>
<dbReference type="PANTHER" id="PTHR30250">
    <property type="entry name" value="PST FAMILY PREDICTED COLANIC ACID TRANSPORTER"/>
    <property type="match status" value="1"/>
</dbReference>
<feature type="transmembrane region" description="Helical" evidence="6">
    <location>
        <begin position="147"/>
        <end position="164"/>
    </location>
</feature>
<evidence type="ECO:0000313" key="7">
    <source>
        <dbReference type="EMBL" id="UQS83295.1"/>
    </source>
</evidence>
<feature type="transmembrane region" description="Helical" evidence="6">
    <location>
        <begin position="114"/>
        <end position="135"/>
    </location>
</feature>
<dbReference type="InterPro" id="IPR002797">
    <property type="entry name" value="Polysacc_synth"/>
</dbReference>
<sequence>MQSKKIINNTIMLYILSFTKIILPLITLPYLTRVLTVEMYGVTTYVKSIMTYMQMIVDFGFILSATKDVVRARSDNKKVGLIAGNVLIGKLILSILALLMLIVLIITIPLLRQHLIFTLLSFVPVFLTIFLFDFLFRGLEMMQIITYRYLIMKGFATILTFILVKSDQDILWIPILDIIGTLCAVTWIFSTLQRLNICLQYGSWRQIIKTLQDSFIYFFSSVATTAYTAMNTVVVGMILAPSDVAYWGLIMQFVVAVQALYSPIADSIYPEMVQKPNLKIMQRLFLFLVPLVIGGCLITYFEAPWILRLVGGSKYIGQAYLLRWTIPLLFLSFWSIMLGWPLLGAIDKNKETTWTTILGALVQIIGVILLVILRRFTLLSLLVLRSFTELVLVMGRSFYIKKYKKKFY</sequence>
<reference evidence="7 8" key="1">
    <citation type="journal article" date="2022" name="Int. J. Syst. Evol. Microbiol.">
        <title>Apilactobacillus apisilvae sp. nov., Nicolia spurrieriana gen. nov. sp. nov., Bombilactobacillus folatiphilus sp. nov. and Bombilactobacillus thymidiniphilus sp. nov., four new lactic acid bacterial isolates from stingless bees Tetragonula carbonaria and Austroplebeia australis.</title>
        <authorList>
            <person name="Oliphant S.A."/>
            <person name="Watson-Haigh N.S."/>
            <person name="Sumby K.M."/>
            <person name="Gardner J."/>
            <person name="Groom S."/>
            <person name="Jiranek V."/>
        </authorList>
    </citation>
    <scope>NUCLEOTIDE SEQUENCE [LARGE SCALE GENOMIC DNA]</scope>
    <source>
        <strain evidence="7 8">SG4_A1</strain>
    </source>
</reference>
<feature type="transmembrane region" description="Helical" evidence="6">
    <location>
        <begin position="284"/>
        <end position="301"/>
    </location>
</feature>
<feature type="transmembrane region" description="Helical" evidence="6">
    <location>
        <begin position="379"/>
        <end position="399"/>
    </location>
</feature>
<keyword evidence="8" id="KW-1185">Reference proteome</keyword>
<dbReference type="RefSeq" id="WP_249512521.1">
    <property type="nucleotide sequence ID" value="NZ_CP093365.1"/>
</dbReference>
<keyword evidence="3 6" id="KW-0812">Transmembrane</keyword>
<dbReference type="PANTHER" id="PTHR30250:SF11">
    <property type="entry name" value="O-ANTIGEN TRANSPORTER-RELATED"/>
    <property type="match status" value="1"/>
</dbReference>
<evidence type="ECO:0000313" key="8">
    <source>
        <dbReference type="Proteomes" id="UP000831947"/>
    </source>
</evidence>
<keyword evidence="2" id="KW-1003">Cell membrane</keyword>
<feature type="transmembrane region" description="Helical" evidence="6">
    <location>
        <begin position="215"/>
        <end position="239"/>
    </location>
</feature>
<feature type="transmembrane region" description="Helical" evidence="6">
    <location>
        <begin position="51"/>
        <end position="70"/>
    </location>
</feature>
<feature type="transmembrane region" description="Helical" evidence="6">
    <location>
        <begin position="245"/>
        <end position="264"/>
    </location>
</feature>
<evidence type="ECO:0000256" key="5">
    <source>
        <dbReference type="ARBA" id="ARBA00023136"/>
    </source>
</evidence>
<name>A0ABY4PCH4_9LACO</name>
<evidence type="ECO:0000256" key="1">
    <source>
        <dbReference type="ARBA" id="ARBA00004651"/>
    </source>
</evidence>
<organism evidence="7 8">
    <name type="scientific">Bombilactobacillus thymidiniphilus</name>
    <dbReference type="NCBI Taxonomy" id="2923363"/>
    <lineage>
        <taxon>Bacteria</taxon>
        <taxon>Bacillati</taxon>
        <taxon>Bacillota</taxon>
        <taxon>Bacilli</taxon>
        <taxon>Lactobacillales</taxon>
        <taxon>Lactobacillaceae</taxon>
        <taxon>Bombilactobacillus</taxon>
    </lineage>
</organism>
<feature type="transmembrane region" description="Helical" evidence="6">
    <location>
        <begin position="82"/>
        <end position="108"/>
    </location>
</feature>
<dbReference type="InterPro" id="IPR050833">
    <property type="entry name" value="Poly_Biosynth_Transport"/>
</dbReference>
<evidence type="ECO:0000256" key="3">
    <source>
        <dbReference type="ARBA" id="ARBA00022692"/>
    </source>
</evidence>